<comment type="caution">
    <text evidence="1">The sequence shown here is derived from an EMBL/GenBank/DDBJ whole genome shotgun (WGS) entry which is preliminary data.</text>
</comment>
<evidence type="ECO:0000313" key="1">
    <source>
        <dbReference type="EMBL" id="KAF4615647.1"/>
    </source>
</evidence>
<keyword evidence="2" id="KW-1185">Reference proteome</keyword>
<protein>
    <submittedName>
        <fullName evidence="1">Uncharacterized protein</fullName>
    </submittedName>
</protein>
<name>A0A8H4QQS4_9AGAR</name>
<reference evidence="1 2" key="1">
    <citation type="submission" date="2019-12" db="EMBL/GenBank/DDBJ databases">
        <authorList>
            <person name="Floudas D."/>
            <person name="Bentzer J."/>
            <person name="Ahren D."/>
            <person name="Johansson T."/>
            <person name="Persson P."/>
            <person name="Tunlid A."/>
        </authorList>
    </citation>
    <scope>NUCLEOTIDE SEQUENCE [LARGE SCALE GENOMIC DNA]</scope>
    <source>
        <strain evidence="1 2">CBS 102.39</strain>
    </source>
</reference>
<dbReference type="AlphaFoldDB" id="A0A8H4QQS4"/>
<dbReference type="Proteomes" id="UP000521872">
    <property type="component" value="Unassembled WGS sequence"/>
</dbReference>
<dbReference type="EMBL" id="JAACJL010000034">
    <property type="protein sequence ID" value="KAF4615647.1"/>
    <property type="molecule type" value="Genomic_DNA"/>
</dbReference>
<evidence type="ECO:0000313" key="2">
    <source>
        <dbReference type="Proteomes" id="UP000521872"/>
    </source>
</evidence>
<sequence>MLARPTSTPSGSEPTLICFDTQFDVKLQEQKSLGYPHYFVKGDAVVDRLLQIPRLQSTHLPREPRLIHLSTHPMQTAPKSSIGLVSLLRDAALIAFALFSSVL</sequence>
<organism evidence="1 2">
    <name type="scientific">Agrocybe pediades</name>
    <dbReference type="NCBI Taxonomy" id="84607"/>
    <lineage>
        <taxon>Eukaryota</taxon>
        <taxon>Fungi</taxon>
        <taxon>Dikarya</taxon>
        <taxon>Basidiomycota</taxon>
        <taxon>Agaricomycotina</taxon>
        <taxon>Agaricomycetes</taxon>
        <taxon>Agaricomycetidae</taxon>
        <taxon>Agaricales</taxon>
        <taxon>Agaricineae</taxon>
        <taxon>Strophariaceae</taxon>
        <taxon>Agrocybe</taxon>
    </lineage>
</organism>
<gene>
    <name evidence="1" type="ORF">D9613_012549</name>
</gene>
<proteinExistence type="predicted"/>
<accession>A0A8H4QQS4</accession>